<evidence type="ECO:0008006" key="3">
    <source>
        <dbReference type="Google" id="ProtNLM"/>
    </source>
</evidence>
<evidence type="ECO:0000313" key="1">
    <source>
        <dbReference type="EMBL" id="OUP61262.1"/>
    </source>
</evidence>
<dbReference type="Proteomes" id="UP000195447">
    <property type="component" value="Unassembled WGS sequence"/>
</dbReference>
<keyword evidence="2" id="KW-1185">Reference proteome</keyword>
<name>A0A1Y4M3L2_9FIRM</name>
<dbReference type="RefSeq" id="WP_087158432.1">
    <property type="nucleotide sequence ID" value="NZ_NFKM01000005.1"/>
</dbReference>
<dbReference type="EMBL" id="NFKM01000005">
    <property type="protein sequence ID" value="OUP61262.1"/>
    <property type="molecule type" value="Genomic_DNA"/>
</dbReference>
<comment type="caution">
    <text evidence="1">The sequence shown here is derived from an EMBL/GenBank/DDBJ whole genome shotgun (WGS) entry which is preliminary data.</text>
</comment>
<evidence type="ECO:0000313" key="2">
    <source>
        <dbReference type="Proteomes" id="UP000195447"/>
    </source>
</evidence>
<organism evidence="1 2">
    <name type="scientific">Faecalitalea cylindroides</name>
    <dbReference type="NCBI Taxonomy" id="39483"/>
    <lineage>
        <taxon>Bacteria</taxon>
        <taxon>Bacillati</taxon>
        <taxon>Bacillota</taxon>
        <taxon>Erysipelotrichia</taxon>
        <taxon>Erysipelotrichales</taxon>
        <taxon>Erysipelotrichaceae</taxon>
        <taxon>Faecalitalea</taxon>
    </lineage>
</organism>
<dbReference type="AlphaFoldDB" id="A0A1Y4M3L2"/>
<accession>A0A1Y4M3L2</accession>
<protein>
    <recommendedName>
        <fullName evidence="3">Glutathionylspermidine synthase pre-ATP-grasp-like domain-containing protein</fullName>
    </recommendedName>
</protein>
<proteinExistence type="predicted"/>
<dbReference type="SUPFAM" id="SSF56059">
    <property type="entry name" value="Glutathione synthetase ATP-binding domain-like"/>
    <property type="match status" value="1"/>
</dbReference>
<sequence length="438" mass="51563">MNYALKMKNYIDEHRIESKKSALKTTMTIQASELNAGGPNYTRTLHIPKFYTQEDKKRFESIVDTMYQIFSKVIKAYQSDEEIRKLFGFSKELEELILLKPRYDSLIPICRVDIFYDEKTKEFGFCEFNTDGTSAMNENKRLNEFLSLNNAFMALDTDFEIMELVNTWVDVFLKICHTDPKLKEKPNIAIVDFLDKAYLNELYVFERVFKEKGYQCEVVDIRNLEYRDHKLWSTKSGMQLDVIYRRAVTKDVMENLELVKDFIDAIKADDVSIIGAFQTQLIHHKCINQVLLDPLMQKYFTQEEVAYIEKHLPKTYDLTKDVADMIKEDKNQWIIKPKDSYAAKGVWAGVDLNTEEWKHEVEHWIDKDYIAQEYITPYKTENIDLVNYDDYQMYSNLTGLYVYDGKFAGVYSRLSDSGIISTQYNEKTVPTLFIKEES</sequence>
<gene>
    <name evidence="1" type="ORF">B5F14_04025</name>
</gene>
<reference evidence="2" key="1">
    <citation type="submission" date="2017-04" db="EMBL/GenBank/DDBJ databases">
        <title>Function of individual gut microbiota members based on whole genome sequencing of pure cultures obtained from chicken caecum.</title>
        <authorList>
            <person name="Medvecky M."/>
            <person name="Cejkova D."/>
            <person name="Polansky O."/>
            <person name="Karasova D."/>
            <person name="Kubasova T."/>
            <person name="Cizek A."/>
            <person name="Rychlik I."/>
        </authorList>
    </citation>
    <scope>NUCLEOTIDE SEQUENCE [LARGE SCALE GENOMIC DNA]</scope>
    <source>
        <strain evidence="2">An178</strain>
    </source>
</reference>